<dbReference type="EC" id="2.7.1.169" evidence="1"/>
<dbReference type="UniPathway" id="UPA00241"/>
<keyword evidence="1 4" id="KW-0418">Kinase</keyword>
<dbReference type="GeneID" id="12445935"/>
<keyword evidence="1" id="KW-0067">ATP-binding</keyword>
<dbReference type="InterPro" id="IPR006204">
    <property type="entry name" value="GHMP_kinase_N_dom"/>
</dbReference>
<dbReference type="OrthoDB" id="85822at2157"/>
<dbReference type="Proteomes" id="UP000007954">
    <property type="component" value="Chromosome"/>
</dbReference>
<dbReference type="Gene3D" id="3.30.230.10">
    <property type="match status" value="1"/>
</dbReference>
<proteinExistence type="inferred from homology"/>
<dbReference type="PIRSF" id="PIRSF016896">
    <property type="entry name" value="GHMP_arc_MJ0969"/>
    <property type="match status" value="1"/>
</dbReference>
<reference evidence="4 5" key="1">
    <citation type="journal article" date="2011" name="PLoS ONE">
        <title>Haloquadratum walsbyi: limited diversity in a global pond.</title>
        <authorList>
            <person name="Dyall-Smith M."/>
            <person name="Pfeiffer F."/>
            <person name="Klee K."/>
            <person name="Palm P."/>
            <person name="Gross K."/>
            <person name="Schuster S.C."/>
            <person name="Rampp M."/>
            <person name="Oesterhelt D."/>
        </authorList>
    </citation>
    <scope>NUCLEOTIDE SEQUENCE [LARGE SCALE GENOMIC DNA]</scope>
    <source>
        <strain evidence="5">DSM 16854 / JCM 12705 / C23</strain>
    </source>
</reference>
<dbReference type="RefSeq" id="WP_011570561.1">
    <property type="nucleotide sequence ID" value="NC_017459.1"/>
</dbReference>
<dbReference type="InterPro" id="IPR012043">
    <property type="entry name" value="PoK"/>
</dbReference>
<dbReference type="PANTHER" id="PTHR42282:SF1">
    <property type="entry name" value="PANTOATE KINASE"/>
    <property type="match status" value="1"/>
</dbReference>
<feature type="region of interest" description="Disordered" evidence="2">
    <location>
        <begin position="283"/>
        <end position="304"/>
    </location>
</feature>
<feature type="compositionally biased region" description="Polar residues" evidence="2">
    <location>
        <begin position="283"/>
        <end position="297"/>
    </location>
</feature>
<dbReference type="HOGENOM" id="CLU_081191_0_0_2"/>
<sequence>MTTTATREAEVFVPGHITGFFSAHHTDDPATTGSRGAGLTITTGVKLEVCRGPTVSPGITLNGKSISIDAVDNVIDRLDIDDINVNAQTALPLGAGFGVSGAMTLGVAFGSNAVADKTNTRAESALITAAHCAEVRAGTGLGDVVAQARGGFPIRVEPGAPHVGQLDGITATPRVEYCSFGTVSTESVLNADTNTLTTAGEQALETLQSTPTAAQFMTLAHQFGVEAELMTPKAQEVIADVQTAGGTAAMAMLGNTVFALGNDLSAAGYDPVVCQTHSGGVSIQQQGNYQTGGQHNPRTIEHSS</sequence>
<dbReference type="InterPro" id="IPR020568">
    <property type="entry name" value="Ribosomal_Su5_D2-typ_SF"/>
</dbReference>
<evidence type="ECO:0000313" key="5">
    <source>
        <dbReference type="Proteomes" id="UP000007954"/>
    </source>
</evidence>
<gene>
    <name evidence="4" type="ordered locus">Hqrw_1300</name>
</gene>
<dbReference type="AlphaFoldDB" id="G0LHM3"/>
<dbReference type="KEGG" id="hwc:Hqrw_1300"/>
<dbReference type="SUPFAM" id="SSF54211">
    <property type="entry name" value="Ribosomal protein S5 domain 2-like"/>
    <property type="match status" value="1"/>
</dbReference>
<accession>G0LHM3</accession>
<evidence type="ECO:0000313" key="4">
    <source>
        <dbReference type="EMBL" id="CCC39261.1"/>
    </source>
</evidence>
<dbReference type="GO" id="GO:0005524">
    <property type="term" value="F:ATP binding"/>
    <property type="evidence" value="ECO:0007669"/>
    <property type="project" value="UniProtKB-KW"/>
</dbReference>
<evidence type="ECO:0000259" key="3">
    <source>
        <dbReference type="Pfam" id="PF00288"/>
    </source>
</evidence>
<dbReference type="EMBL" id="FR746099">
    <property type="protein sequence ID" value="CCC39261.1"/>
    <property type="molecule type" value="Genomic_DNA"/>
</dbReference>
<dbReference type="GO" id="GO:0015937">
    <property type="term" value="P:coenzyme A biosynthetic process"/>
    <property type="evidence" value="ECO:0007669"/>
    <property type="project" value="UniProtKB-UniRule"/>
</dbReference>
<comment type="similarity">
    <text evidence="1">Belongs to the GHMP kinase family. PoK subfamily.</text>
</comment>
<dbReference type="HAMAP" id="MF_02223">
    <property type="entry name" value="Pantoate_kinase"/>
    <property type="match status" value="1"/>
</dbReference>
<organism evidence="4 5">
    <name type="scientific">Haloquadratum walsbyi (strain DSM 16854 / JCM 12705 / C23)</name>
    <dbReference type="NCBI Taxonomy" id="768065"/>
    <lineage>
        <taxon>Archaea</taxon>
        <taxon>Methanobacteriati</taxon>
        <taxon>Methanobacteriota</taxon>
        <taxon>Stenosarchaea group</taxon>
        <taxon>Halobacteria</taxon>
        <taxon>Halobacteriales</taxon>
        <taxon>Haloferacaceae</taxon>
        <taxon>Haloquadratum</taxon>
    </lineage>
</organism>
<feature type="domain" description="GHMP kinase N-terminal" evidence="3">
    <location>
        <begin position="70"/>
        <end position="151"/>
    </location>
</feature>
<evidence type="ECO:0000256" key="2">
    <source>
        <dbReference type="SAM" id="MobiDB-lite"/>
    </source>
</evidence>
<dbReference type="Pfam" id="PF00288">
    <property type="entry name" value="GHMP_kinases_N"/>
    <property type="match status" value="1"/>
</dbReference>
<keyword evidence="1" id="KW-0173">Coenzyme A biosynthesis</keyword>
<comment type="catalytic activity">
    <reaction evidence="1">
        <text>(R)-pantoate + ATP = (R)-4-phosphopantoate + ADP + H(+)</text>
        <dbReference type="Rhea" id="RHEA:28246"/>
        <dbReference type="ChEBI" id="CHEBI:15378"/>
        <dbReference type="ChEBI" id="CHEBI:15980"/>
        <dbReference type="ChEBI" id="CHEBI:30616"/>
        <dbReference type="ChEBI" id="CHEBI:61294"/>
        <dbReference type="ChEBI" id="CHEBI:456216"/>
        <dbReference type="EC" id="2.7.1.169"/>
    </reaction>
</comment>
<comment type="pathway">
    <text evidence="1">Cofactor biosynthesis; coenzyme A biosynthesis.</text>
</comment>
<comment type="function">
    <text evidence="1">Phosphorylates (R)-pantoate to form (R)-4-phosphopantoate in the CoA biosynthesis pathway.</text>
</comment>
<keyword evidence="1 4" id="KW-0808">Transferase</keyword>
<protein>
    <recommendedName>
        <fullName evidence="1">Pantoate kinase</fullName>
        <shortName evidence="1">PoK</shortName>
        <ecNumber evidence="1">2.7.1.169</ecNumber>
    </recommendedName>
</protein>
<name>G0LHM3_HALWC</name>
<dbReference type="GO" id="GO:0016301">
    <property type="term" value="F:kinase activity"/>
    <property type="evidence" value="ECO:0007669"/>
    <property type="project" value="UniProtKB-UniRule"/>
</dbReference>
<dbReference type="PANTHER" id="PTHR42282">
    <property type="entry name" value="PANTOATE KINASE-RELATED"/>
    <property type="match status" value="1"/>
</dbReference>
<dbReference type="InterPro" id="IPR014721">
    <property type="entry name" value="Ribsml_uS5_D2-typ_fold_subgr"/>
</dbReference>
<keyword evidence="1" id="KW-0547">Nucleotide-binding</keyword>
<evidence type="ECO:0000256" key="1">
    <source>
        <dbReference type="HAMAP-Rule" id="MF_02223"/>
    </source>
</evidence>